<protein>
    <submittedName>
        <fullName evidence="1">Sulfotransfer_1 domain-containing protein</fullName>
    </submittedName>
</protein>
<dbReference type="WBParaSite" id="GPUH_0001886401-mRNA-1">
    <property type="protein sequence ID" value="GPUH_0001886401-mRNA-1"/>
    <property type="gene ID" value="GPUH_0001886401"/>
</dbReference>
<dbReference type="PANTHER" id="PTHR37437">
    <property type="entry name" value="LIPOCALIN-RELATED PROTEIN-RELATED"/>
    <property type="match status" value="1"/>
</dbReference>
<dbReference type="AlphaFoldDB" id="A0A183ECZ8"/>
<sequence length="65" mass="7769">LTQPLKYPTIVLARDPFDFDTKYKQQVKEFLENQRFWNPSSPFNSALVFLNTTNCFRTSQYNMDL</sequence>
<reference evidence="1" key="1">
    <citation type="submission" date="2016-06" db="UniProtKB">
        <authorList>
            <consortium name="WormBaseParasite"/>
        </authorList>
    </citation>
    <scope>IDENTIFICATION</scope>
</reference>
<name>A0A183ECZ8_9BILA</name>
<proteinExistence type="predicted"/>
<dbReference type="PANTHER" id="PTHR37437:SF2">
    <property type="entry name" value="LIPOCLN_CYTOSOLIC_FA-BD_DOM DOMAIN-CONTAINING PROTEIN"/>
    <property type="match status" value="1"/>
</dbReference>
<evidence type="ECO:0000313" key="1">
    <source>
        <dbReference type="WBParaSite" id="GPUH_0001886401-mRNA-1"/>
    </source>
</evidence>
<accession>A0A183ECZ8</accession>
<organism evidence="1">
    <name type="scientific">Gongylonema pulchrum</name>
    <dbReference type="NCBI Taxonomy" id="637853"/>
    <lineage>
        <taxon>Eukaryota</taxon>
        <taxon>Metazoa</taxon>
        <taxon>Ecdysozoa</taxon>
        <taxon>Nematoda</taxon>
        <taxon>Chromadorea</taxon>
        <taxon>Rhabditida</taxon>
        <taxon>Spirurina</taxon>
        <taxon>Spiruromorpha</taxon>
        <taxon>Spiruroidea</taxon>
        <taxon>Gongylonematidae</taxon>
        <taxon>Gongylonema</taxon>
    </lineage>
</organism>